<dbReference type="EMBL" id="CP067341">
    <property type="protein sequence ID" value="QQP11670.1"/>
    <property type="molecule type" value="Genomic_DNA"/>
</dbReference>
<dbReference type="Proteomes" id="UP000596049">
    <property type="component" value="Chromosome"/>
</dbReference>
<organism evidence="1 2">
    <name type="scientific">Lysinibacillus agricola</name>
    <dbReference type="NCBI Taxonomy" id="2590012"/>
    <lineage>
        <taxon>Bacteria</taxon>
        <taxon>Bacillati</taxon>
        <taxon>Bacillota</taxon>
        <taxon>Bacilli</taxon>
        <taxon>Bacillales</taxon>
        <taxon>Bacillaceae</taxon>
        <taxon>Lysinibacillus</taxon>
    </lineage>
</organism>
<evidence type="ECO:0000313" key="1">
    <source>
        <dbReference type="EMBL" id="QQP11670.1"/>
    </source>
</evidence>
<gene>
    <name evidence="1" type="ORF">FJQ98_21170</name>
</gene>
<proteinExistence type="predicted"/>
<name>A0ABX7ANZ4_9BACI</name>
<keyword evidence="2" id="KW-1185">Reference proteome</keyword>
<protein>
    <submittedName>
        <fullName evidence="1">Uncharacterized protein</fullName>
    </submittedName>
</protein>
<dbReference type="RefSeq" id="WP_053592468.1">
    <property type="nucleotide sequence ID" value="NZ_CP067341.1"/>
</dbReference>
<reference evidence="1 2" key="1">
    <citation type="submission" date="2020-01" db="EMBL/GenBank/DDBJ databases">
        <authorList>
            <person name="Liu G."/>
            <person name="Liu B."/>
        </authorList>
    </citation>
    <scope>NUCLEOTIDE SEQUENCE [LARGE SCALE GENOMIC DNA]</scope>
    <source>
        <strain evidence="1 2">FJAT-51161</strain>
    </source>
</reference>
<evidence type="ECO:0000313" key="2">
    <source>
        <dbReference type="Proteomes" id="UP000596049"/>
    </source>
</evidence>
<sequence length="82" mass="9415">MNQTIENVALDENTEVAIVTTHLEEDIKLVTCEYNREATLFIDDEDYSLDYEDAADILKCTSGDIRRKMLRGYLRLLTAKIA</sequence>
<accession>A0ABX7ANZ4</accession>